<evidence type="ECO:0000259" key="5">
    <source>
        <dbReference type="Pfam" id="PF25954"/>
    </source>
</evidence>
<feature type="domain" description="Multidrug resistance protein MdtA-like alpha-helical hairpin" evidence="4">
    <location>
        <begin position="104"/>
        <end position="163"/>
    </location>
</feature>
<dbReference type="RefSeq" id="WP_007643430.1">
    <property type="nucleotide sequence ID" value="NC_020514.1"/>
</dbReference>
<proteinExistence type="inferred from homology"/>
<dbReference type="InterPro" id="IPR006143">
    <property type="entry name" value="RND_pump_MFP"/>
</dbReference>
<dbReference type="InterPro" id="IPR058627">
    <property type="entry name" value="MdtA-like_C"/>
</dbReference>
<dbReference type="OrthoDB" id="9806939at2"/>
<feature type="transmembrane region" description="Helical" evidence="3">
    <location>
        <begin position="6"/>
        <end position="23"/>
    </location>
</feature>
<dbReference type="KEGG" id="gps:C427_2087"/>
<dbReference type="AlphaFoldDB" id="K7ADU8"/>
<keyword evidence="2" id="KW-0175">Coiled coil</keyword>
<dbReference type="Pfam" id="PF25967">
    <property type="entry name" value="RND-MFP_C"/>
    <property type="match status" value="1"/>
</dbReference>
<evidence type="ECO:0000256" key="2">
    <source>
        <dbReference type="SAM" id="Coils"/>
    </source>
</evidence>
<evidence type="ECO:0000256" key="3">
    <source>
        <dbReference type="SAM" id="Phobius"/>
    </source>
</evidence>
<dbReference type="Gene3D" id="2.40.50.100">
    <property type="match status" value="1"/>
</dbReference>
<dbReference type="InterPro" id="IPR058624">
    <property type="entry name" value="MdtA-like_HH"/>
</dbReference>
<reference evidence="7 8" key="1">
    <citation type="journal article" date="2013" name="Genome Announc.">
        <title>Complete Genome Sequence of Glaciecola psychrophila Strain 170T.</title>
        <authorList>
            <person name="Yin J."/>
            <person name="Chen J."/>
            <person name="Liu G."/>
            <person name="Yu Y."/>
            <person name="Song L."/>
            <person name="Wang X."/>
            <person name="Qu X."/>
        </authorList>
    </citation>
    <scope>NUCLEOTIDE SEQUENCE [LARGE SCALE GENOMIC DNA]</scope>
    <source>
        <strain evidence="7 8">170</strain>
    </source>
</reference>
<sequence length="366" mass="40232">MHFWRWIWTFLFCLVIVTVLGFVKFNQIKAAIAFGESFPEPSETVNIIVTEQSQWQSSLSVMGEVVATRSLDLRNELAGVITNVGFISGGKVAKGSLLLQFDVENEEAQLAALTAQVSIAQLEVNRFSELLKSNASSRDQLDRAKAQLAVAEANVRALQSTITKKTLLATFDAMVGLHQLEVGGYLSENTLITRLVSVSDAVWLDFLIPQEYANLAEGDVVQVRSASLLNDLHTAKIIALSQEIDTASRNLRVRALWLNSPKQIKPGALIEVQVSLGNRLNVVRIPSVAVRYDSFGSYVFILNKDNNQDWRATRQSIEVQAKDNKTAIVTSGLSIGQHIASIGSSKLREGILVNVASFKEGNTFNE</sequence>
<dbReference type="HOGENOM" id="CLU_018816_1_2_6"/>
<dbReference type="STRING" id="1129794.C427_2087"/>
<feature type="domain" description="CusB-like beta-barrel" evidence="5">
    <location>
        <begin position="202"/>
        <end position="275"/>
    </location>
</feature>
<dbReference type="Pfam" id="PF25954">
    <property type="entry name" value="Beta-barrel_RND_2"/>
    <property type="match status" value="1"/>
</dbReference>
<evidence type="ECO:0000256" key="1">
    <source>
        <dbReference type="ARBA" id="ARBA00009477"/>
    </source>
</evidence>
<dbReference type="NCBIfam" id="TIGR01730">
    <property type="entry name" value="RND_mfp"/>
    <property type="match status" value="1"/>
</dbReference>
<feature type="domain" description="Multidrug resistance protein MdtA-like C-terminal permuted SH3" evidence="6">
    <location>
        <begin position="281"/>
        <end position="338"/>
    </location>
</feature>
<evidence type="ECO:0000313" key="7">
    <source>
        <dbReference type="EMBL" id="AGH44196.1"/>
    </source>
</evidence>
<gene>
    <name evidence="7" type="ORF">C427_2087</name>
</gene>
<comment type="similarity">
    <text evidence="1">Belongs to the membrane fusion protein (MFP) (TC 8.A.1) family.</text>
</comment>
<keyword evidence="3" id="KW-1133">Transmembrane helix</keyword>
<dbReference type="SUPFAM" id="SSF111369">
    <property type="entry name" value="HlyD-like secretion proteins"/>
    <property type="match status" value="1"/>
</dbReference>
<keyword evidence="3" id="KW-0472">Membrane</keyword>
<dbReference type="Proteomes" id="UP000011864">
    <property type="component" value="Chromosome"/>
</dbReference>
<keyword evidence="3" id="KW-0812">Transmembrane</keyword>
<dbReference type="InterPro" id="IPR058792">
    <property type="entry name" value="Beta-barrel_RND_2"/>
</dbReference>
<dbReference type="PATRIC" id="fig|1129794.4.peg.2065"/>
<evidence type="ECO:0000259" key="4">
    <source>
        <dbReference type="Pfam" id="PF25876"/>
    </source>
</evidence>
<dbReference type="Gene3D" id="1.10.287.470">
    <property type="entry name" value="Helix hairpin bin"/>
    <property type="match status" value="1"/>
</dbReference>
<dbReference type="Gene3D" id="2.40.420.20">
    <property type="match status" value="1"/>
</dbReference>
<name>K7ADU8_9ALTE</name>
<dbReference type="PANTHER" id="PTHR30469:SF11">
    <property type="entry name" value="BLL4320 PROTEIN"/>
    <property type="match status" value="1"/>
</dbReference>
<dbReference type="GO" id="GO:0015562">
    <property type="term" value="F:efflux transmembrane transporter activity"/>
    <property type="evidence" value="ECO:0007669"/>
    <property type="project" value="TreeGrafter"/>
</dbReference>
<dbReference type="eggNOG" id="COG0845">
    <property type="taxonomic scope" value="Bacteria"/>
</dbReference>
<organism evidence="7 8">
    <name type="scientific">Paraglaciecola psychrophila 170</name>
    <dbReference type="NCBI Taxonomy" id="1129794"/>
    <lineage>
        <taxon>Bacteria</taxon>
        <taxon>Pseudomonadati</taxon>
        <taxon>Pseudomonadota</taxon>
        <taxon>Gammaproteobacteria</taxon>
        <taxon>Alteromonadales</taxon>
        <taxon>Alteromonadaceae</taxon>
        <taxon>Paraglaciecola</taxon>
    </lineage>
</organism>
<evidence type="ECO:0000313" key="8">
    <source>
        <dbReference type="Proteomes" id="UP000011864"/>
    </source>
</evidence>
<evidence type="ECO:0000259" key="6">
    <source>
        <dbReference type="Pfam" id="PF25967"/>
    </source>
</evidence>
<dbReference type="GO" id="GO:1990281">
    <property type="term" value="C:efflux pump complex"/>
    <property type="evidence" value="ECO:0007669"/>
    <property type="project" value="TreeGrafter"/>
</dbReference>
<dbReference type="Pfam" id="PF25876">
    <property type="entry name" value="HH_MFP_RND"/>
    <property type="match status" value="1"/>
</dbReference>
<dbReference type="Gene3D" id="2.40.30.170">
    <property type="match status" value="1"/>
</dbReference>
<feature type="coiled-coil region" evidence="2">
    <location>
        <begin position="103"/>
        <end position="161"/>
    </location>
</feature>
<protein>
    <submittedName>
        <fullName evidence="7">RND family efflux transporter MFP subunit</fullName>
    </submittedName>
</protein>
<keyword evidence="8" id="KW-1185">Reference proteome</keyword>
<dbReference type="EMBL" id="CP003837">
    <property type="protein sequence ID" value="AGH44196.1"/>
    <property type="molecule type" value="Genomic_DNA"/>
</dbReference>
<dbReference type="PANTHER" id="PTHR30469">
    <property type="entry name" value="MULTIDRUG RESISTANCE PROTEIN MDTA"/>
    <property type="match status" value="1"/>
</dbReference>
<accession>K7ADU8</accession>